<reference evidence="18 19" key="1">
    <citation type="submission" date="2019-04" db="EMBL/GenBank/DDBJ databases">
        <title>Isachenkonia alkalipeptolytica gen. nov. sp. nov. a new anaerobic, alkiliphilic organothrophic bacterium capable to reduce synthesized ferrihydrite isolated from a soda lake.</title>
        <authorList>
            <person name="Toshchakov S.V."/>
            <person name="Zavarzina D.G."/>
            <person name="Zhilina T.N."/>
            <person name="Kostrikina N.A."/>
            <person name="Kublanov I.V."/>
        </authorList>
    </citation>
    <scope>NUCLEOTIDE SEQUENCE [LARGE SCALE GENOMIC DNA]</scope>
    <source>
        <strain evidence="18 19">Z-1701</strain>
    </source>
</reference>
<dbReference type="Gene3D" id="3.90.190.20">
    <property type="entry name" value="Mur ligase, C-terminal domain"/>
    <property type="match status" value="1"/>
</dbReference>
<keyword evidence="10 14" id="KW-0573">Peptidoglycan synthesis</keyword>
<evidence type="ECO:0000256" key="5">
    <source>
        <dbReference type="ARBA" id="ARBA00022598"/>
    </source>
</evidence>
<feature type="domain" description="Mur ligase N-terminal catalytic" evidence="15">
    <location>
        <begin position="11"/>
        <end position="109"/>
    </location>
</feature>
<comment type="subcellular location">
    <subcellularLocation>
        <location evidence="1 14">Cytoplasm</location>
    </subcellularLocation>
</comment>
<sequence>MKFELDHNVNHIHLIGIGGISMSGIAEILLKEGFQVSGSDVAATPITERLKAKGARIDFGHHGTLVEDADLIVYSAAIKGDNPERVLGQKSNIPEIDRAKMLGKIMKSYPYAIAIAGSHGKTTTTSFISLLLEYSDLDPTIMVGGNLAEIGGNIKIGNSDYFVTEACEYYESFLQFQPKIGVLLNIDKDHLDYFQDMDHIIRAFKGFAELVPPEGHLIAFNDNEHIRGILPDIHCQKVTYGLREDSDFTAENVVYNDLAHPSFDLYYQGKNLGPITLQIPGMHNVYNALAAIATAFVLGIPLEDIQKNITRFKGIHRRFDVLGKVKGATIVDDYAHHPAEIEATLEAVRNYKHRKVWCVFQPHTFSRTKALLDDFSKAFALADHVILADIYAAREKDDGVVSSESLLALMENHPDTYYLKSFEEIRDFLYPRIQAEDIVLTMGAGDVYRIGEMLLDLNNRK</sequence>
<evidence type="ECO:0000256" key="4">
    <source>
        <dbReference type="ARBA" id="ARBA00022490"/>
    </source>
</evidence>
<proteinExistence type="inferred from homology"/>
<feature type="domain" description="Mur ligase C-terminal" evidence="16">
    <location>
        <begin position="317"/>
        <end position="445"/>
    </location>
</feature>
<evidence type="ECO:0000259" key="15">
    <source>
        <dbReference type="Pfam" id="PF01225"/>
    </source>
</evidence>
<evidence type="ECO:0000256" key="1">
    <source>
        <dbReference type="ARBA" id="ARBA00004496"/>
    </source>
</evidence>
<dbReference type="InterPro" id="IPR036615">
    <property type="entry name" value="Mur_ligase_C_dom_sf"/>
</dbReference>
<evidence type="ECO:0000256" key="12">
    <source>
        <dbReference type="ARBA" id="ARBA00023316"/>
    </source>
</evidence>
<dbReference type="InterPro" id="IPR005758">
    <property type="entry name" value="UDP-N-AcMur_Ala_ligase_MurC"/>
</dbReference>
<dbReference type="NCBIfam" id="TIGR01082">
    <property type="entry name" value="murC"/>
    <property type="match status" value="1"/>
</dbReference>
<comment type="caution">
    <text evidence="18">The sequence shown here is derived from an EMBL/GenBank/DDBJ whole genome shotgun (WGS) entry which is preliminary data.</text>
</comment>
<evidence type="ECO:0000256" key="8">
    <source>
        <dbReference type="ARBA" id="ARBA00022840"/>
    </source>
</evidence>
<keyword evidence="5 14" id="KW-0436">Ligase</keyword>
<evidence type="ECO:0000256" key="3">
    <source>
        <dbReference type="ARBA" id="ARBA00012211"/>
    </source>
</evidence>
<accession>A0AA43XLP2</accession>
<evidence type="ECO:0000313" key="19">
    <source>
        <dbReference type="Proteomes" id="UP000449710"/>
    </source>
</evidence>
<evidence type="ECO:0000256" key="9">
    <source>
        <dbReference type="ARBA" id="ARBA00022960"/>
    </source>
</evidence>
<dbReference type="InterPro" id="IPR013221">
    <property type="entry name" value="Mur_ligase_cen"/>
</dbReference>
<dbReference type="InterPro" id="IPR004101">
    <property type="entry name" value="Mur_ligase_C"/>
</dbReference>
<evidence type="ECO:0000313" key="18">
    <source>
        <dbReference type="EMBL" id="NBG89065.1"/>
    </source>
</evidence>
<evidence type="ECO:0000256" key="7">
    <source>
        <dbReference type="ARBA" id="ARBA00022741"/>
    </source>
</evidence>
<dbReference type="GO" id="GO:0008763">
    <property type="term" value="F:UDP-N-acetylmuramate-L-alanine ligase activity"/>
    <property type="evidence" value="ECO:0007669"/>
    <property type="project" value="UniProtKB-UniRule"/>
</dbReference>
<keyword evidence="11 14" id="KW-0131">Cell cycle</keyword>
<dbReference type="EMBL" id="SUMG01000016">
    <property type="protein sequence ID" value="NBG89065.1"/>
    <property type="molecule type" value="Genomic_DNA"/>
</dbReference>
<dbReference type="SUPFAM" id="SSF53244">
    <property type="entry name" value="MurD-like peptide ligases, peptide-binding domain"/>
    <property type="match status" value="1"/>
</dbReference>
<evidence type="ECO:0000256" key="11">
    <source>
        <dbReference type="ARBA" id="ARBA00023306"/>
    </source>
</evidence>
<dbReference type="GO" id="GO:0071555">
    <property type="term" value="P:cell wall organization"/>
    <property type="evidence" value="ECO:0007669"/>
    <property type="project" value="UniProtKB-KW"/>
</dbReference>
<name>A0AA43XLP2_9CLOT</name>
<dbReference type="GO" id="GO:0009252">
    <property type="term" value="P:peptidoglycan biosynthetic process"/>
    <property type="evidence" value="ECO:0007669"/>
    <property type="project" value="UniProtKB-UniRule"/>
</dbReference>
<dbReference type="InterPro" id="IPR050061">
    <property type="entry name" value="MurCDEF_pg_biosynth"/>
</dbReference>
<evidence type="ECO:0000256" key="14">
    <source>
        <dbReference type="HAMAP-Rule" id="MF_00046"/>
    </source>
</evidence>
<dbReference type="GO" id="GO:0008360">
    <property type="term" value="P:regulation of cell shape"/>
    <property type="evidence" value="ECO:0007669"/>
    <property type="project" value="UniProtKB-KW"/>
</dbReference>
<evidence type="ECO:0000256" key="13">
    <source>
        <dbReference type="ARBA" id="ARBA00047833"/>
    </source>
</evidence>
<dbReference type="AlphaFoldDB" id="A0AA43XLP2"/>
<comment type="function">
    <text evidence="14">Cell wall formation.</text>
</comment>
<keyword evidence="12 14" id="KW-0961">Cell wall biogenesis/degradation</keyword>
<protein>
    <recommendedName>
        <fullName evidence="3 14">UDP-N-acetylmuramate--L-alanine ligase</fullName>
        <ecNumber evidence="3 14">6.3.2.8</ecNumber>
    </recommendedName>
    <alternativeName>
        <fullName evidence="14">UDP-N-acetylmuramoyl-L-alanine synthetase</fullName>
    </alternativeName>
</protein>
<dbReference type="EC" id="6.3.2.8" evidence="3 14"/>
<dbReference type="InterPro" id="IPR036565">
    <property type="entry name" value="Mur-like_cat_sf"/>
</dbReference>
<keyword evidence="19" id="KW-1185">Reference proteome</keyword>
<dbReference type="GO" id="GO:0005737">
    <property type="term" value="C:cytoplasm"/>
    <property type="evidence" value="ECO:0007669"/>
    <property type="project" value="UniProtKB-SubCell"/>
</dbReference>
<keyword evidence="8 14" id="KW-0067">ATP-binding</keyword>
<keyword evidence="4 14" id="KW-0963">Cytoplasm</keyword>
<evidence type="ECO:0000259" key="16">
    <source>
        <dbReference type="Pfam" id="PF02875"/>
    </source>
</evidence>
<comment type="pathway">
    <text evidence="2 14">Cell wall biogenesis; peptidoglycan biosynthesis.</text>
</comment>
<evidence type="ECO:0000256" key="10">
    <source>
        <dbReference type="ARBA" id="ARBA00022984"/>
    </source>
</evidence>
<dbReference type="InterPro" id="IPR000713">
    <property type="entry name" value="Mur_ligase_N"/>
</dbReference>
<evidence type="ECO:0000256" key="2">
    <source>
        <dbReference type="ARBA" id="ARBA00004752"/>
    </source>
</evidence>
<dbReference type="Pfam" id="PF02875">
    <property type="entry name" value="Mur_ligase_C"/>
    <property type="match status" value="1"/>
</dbReference>
<dbReference type="SUPFAM" id="SSF53623">
    <property type="entry name" value="MurD-like peptide ligases, catalytic domain"/>
    <property type="match status" value="1"/>
</dbReference>
<dbReference type="GO" id="GO:0005524">
    <property type="term" value="F:ATP binding"/>
    <property type="evidence" value="ECO:0007669"/>
    <property type="project" value="UniProtKB-UniRule"/>
</dbReference>
<dbReference type="Pfam" id="PF01225">
    <property type="entry name" value="Mur_ligase"/>
    <property type="match status" value="1"/>
</dbReference>
<gene>
    <name evidence="14" type="primary">murC</name>
    <name evidence="18" type="ORF">ISALK_11250</name>
</gene>
<evidence type="ECO:0000256" key="6">
    <source>
        <dbReference type="ARBA" id="ARBA00022618"/>
    </source>
</evidence>
<keyword evidence="6 14" id="KW-0132">Cell division</keyword>
<keyword evidence="7 14" id="KW-0547">Nucleotide-binding</keyword>
<dbReference type="Proteomes" id="UP000449710">
    <property type="component" value="Unassembled WGS sequence"/>
</dbReference>
<comment type="catalytic activity">
    <reaction evidence="13 14">
        <text>UDP-N-acetyl-alpha-D-muramate + L-alanine + ATP = UDP-N-acetyl-alpha-D-muramoyl-L-alanine + ADP + phosphate + H(+)</text>
        <dbReference type="Rhea" id="RHEA:23372"/>
        <dbReference type="ChEBI" id="CHEBI:15378"/>
        <dbReference type="ChEBI" id="CHEBI:30616"/>
        <dbReference type="ChEBI" id="CHEBI:43474"/>
        <dbReference type="ChEBI" id="CHEBI:57972"/>
        <dbReference type="ChEBI" id="CHEBI:70757"/>
        <dbReference type="ChEBI" id="CHEBI:83898"/>
        <dbReference type="ChEBI" id="CHEBI:456216"/>
        <dbReference type="EC" id="6.3.2.8"/>
    </reaction>
</comment>
<dbReference type="HAMAP" id="MF_00046">
    <property type="entry name" value="MurC"/>
    <property type="match status" value="1"/>
</dbReference>
<dbReference type="GO" id="GO:0051301">
    <property type="term" value="P:cell division"/>
    <property type="evidence" value="ECO:0007669"/>
    <property type="project" value="UniProtKB-KW"/>
</dbReference>
<dbReference type="Pfam" id="PF08245">
    <property type="entry name" value="Mur_ligase_M"/>
    <property type="match status" value="1"/>
</dbReference>
<dbReference type="PANTHER" id="PTHR43445:SF3">
    <property type="entry name" value="UDP-N-ACETYLMURAMATE--L-ALANINE LIGASE"/>
    <property type="match status" value="1"/>
</dbReference>
<feature type="domain" description="Mur ligase central" evidence="17">
    <location>
        <begin position="115"/>
        <end position="295"/>
    </location>
</feature>
<keyword evidence="9 14" id="KW-0133">Cell shape</keyword>
<dbReference type="Gene3D" id="3.40.1190.10">
    <property type="entry name" value="Mur-like, catalytic domain"/>
    <property type="match status" value="1"/>
</dbReference>
<evidence type="ECO:0000259" key="17">
    <source>
        <dbReference type="Pfam" id="PF08245"/>
    </source>
</evidence>
<dbReference type="SUPFAM" id="SSF51984">
    <property type="entry name" value="MurCD N-terminal domain"/>
    <property type="match status" value="1"/>
</dbReference>
<comment type="similarity">
    <text evidence="14">Belongs to the MurCDEF family.</text>
</comment>
<organism evidence="18 19">
    <name type="scientific">Isachenkonia alkalipeptolytica</name>
    <dbReference type="NCBI Taxonomy" id="2565777"/>
    <lineage>
        <taxon>Bacteria</taxon>
        <taxon>Bacillati</taxon>
        <taxon>Bacillota</taxon>
        <taxon>Clostridia</taxon>
        <taxon>Eubacteriales</taxon>
        <taxon>Clostridiaceae</taxon>
        <taxon>Isachenkonia</taxon>
    </lineage>
</organism>
<dbReference type="Gene3D" id="3.40.50.720">
    <property type="entry name" value="NAD(P)-binding Rossmann-like Domain"/>
    <property type="match status" value="1"/>
</dbReference>
<dbReference type="PANTHER" id="PTHR43445">
    <property type="entry name" value="UDP-N-ACETYLMURAMATE--L-ALANINE LIGASE-RELATED"/>
    <property type="match status" value="1"/>
</dbReference>
<feature type="binding site" evidence="14">
    <location>
        <begin position="117"/>
        <end position="123"/>
    </location>
    <ligand>
        <name>ATP</name>
        <dbReference type="ChEBI" id="CHEBI:30616"/>
    </ligand>
</feature>
<dbReference type="RefSeq" id="WP_160722357.1">
    <property type="nucleotide sequence ID" value="NZ_SUMG01000016.1"/>
</dbReference>